<sequence length="766" mass="84749">MRYMATSPCVLLLLLLLCCLPHPLLGSETKPFIRNTANAPREFQEGDDILLTCVVAELGNHTVWWSKHEDGKKTILTVADRSITNDDRVSILHDRGGDVWVLAIKNAMVSDRGVYVCEINSNPSLTSLYMVSVVAAGNKTTAQATALRSPHNYTTCCIENGVLPQCLGFCAIHNILEGNTGIDPEACESHFPLIVKCMADLRNHVPCCERERVPDICQDLCRGEYTIQDDSIQSQFSCTAYTEVTLMCISEGVEILPMSAESPSVEVLGPTSIEVTWDHPAPNTPPPEYYVINVTTITKFDPPVEVMEVTGSGVTDLDTQDDLLYLPKRLQVKVSASQTHATIRNLSPLTWYEVSVVSVNRHGSSLPQYKLRVLTEAQQANKTEPVHPELPDIVGCCSDKGVKHYRCLRNLCDPSNKYITEPDMIVCAPWATEAFSCLANDVDHSDCCKARGMPPLCVELCTGNVTKIDYKYFRCVDYFNDFRSCLLKGYNVLPGPPGHVKVTNTNPTFVLVHWSTPTLLGDSVTAYHAYFRPILPSRECATKWFINNMEVSYHGVYTEKSPYVLENLCPDTEYEVYVQAVNKHGTGDPSERVLFHTPTLQHQRRLLDSSYNITNCCVSVSVSPGCMPLCDYDARMSHVRALIVTCTNELTKLLRCAVGGRNHLPCCQRRGVPAACSSLCSGSFTANKVTPAVCMPYIGNIMMCLEEGVDLLPAPVKGLHATRVSDGEATLVWEAPENGANITQYQLHYQSVDKHSASRALFSLNN</sequence>
<dbReference type="InterPro" id="IPR013106">
    <property type="entry name" value="Ig_V-set"/>
</dbReference>
<dbReference type="InterPro" id="IPR007110">
    <property type="entry name" value="Ig-like_dom"/>
</dbReference>
<feature type="non-terminal residue" evidence="5">
    <location>
        <position position="766"/>
    </location>
</feature>
<dbReference type="SUPFAM" id="SSF49265">
    <property type="entry name" value="Fibronectin type III"/>
    <property type="match status" value="2"/>
</dbReference>
<keyword evidence="1" id="KW-0677">Repeat</keyword>
<feature type="domain" description="Fibronectin type-III" evidence="4">
    <location>
        <begin position="496"/>
        <end position="600"/>
    </location>
</feature>
<dbReference type="Gene3D" id="2.60.40.10">
    <property type="entry name" value="Immunoglobulins"/>
    <property type="match status" value="4"/>
</dbReference>
<evidence type="ECO:0000256" key="1">
    <source>
        <dbReference type="ARBA" id="ARBA00022737"/>
    </source>
</evidence>
<accession>A0AAW0WVT7</accession>
<dbReference type="PANTHER" id="PTHR13817:SF155">
    <property type="entry name" value="IG-LIKE AND FIBRONECTIN TYPE-III DOMAIN-CONTAINING PROTEIN C25G4.10"/>
    <property type="match status" value="1"/>
</dbReference>
<feature type="domain" description="Ig-like" evidence="3">
    <location>
        <begin position="31"/>
        <end position="132"/>
    </location>
</feature>
<dbReference type="SMART" id="SM00060">
    <property type="entry name" value="FN3"/>
    <property type="match status" value="2"/>
</dbReference>
<dbReference type="Proteomes" id="UP001445076">
    <property type="component" value="Unassembled WGS sequence"/>
</dbReference>
<evidence type="ECO:0000259" key="3">
    <source>
        <dbReference type="PROSITE" id="PS50835"/>
    </source>
</evidence>
<dbReference type="Pfam" id="PF01682">
    <property type="entry name" value="DB"/>
    <property type="match status" value="3"/>
</dbReference>
<dbReference type="Pfam" id="PF00041">
    <property type="entry name" value="fn3"/>
    <property type="match status" value="2"/>
</dbReference>
<evidence type="ECO:0008006" key="7">
    <source>
        <dbReference type="Google" id="ProtNLM"/>
    </source>
</evidence>
<dbReference type="Pfam" id="PF07686">
    <property type="entry name" value="V-set"/>
    <property type="match status" value="1"/>
</dbReference>
<dbReference type="InterPro" id="IPR036116">
    <property type="entry name" value="FN3_sf"/>
</dbReference>
<reference evidence="5 6" key="1">
    <citation type="journal article" date="2024" name="BMC Genomics">
        <title>Genome assembly of redclaw crayfish (Cherax quadricarinatus) provides insights into its immune adaptation and hypoxia tolerance.</title>
        <authorList>
            <person name="Liu Z."/>
            <person name="Zheng J."/>
            <person name="Li H."/>
            <person name="Fang K."/>
            <person name="Wang S."/>
            <person name="He J."/>
            <person name="Zhou D."/>
            <person name="Weng S."/>
            <person name="Chi M."/>
            <person name="Gu Z."/>
            <person name="He J."/>
            <person name="Li F."/>
            <person name="Wang M."/>
        </authorList>
    </citation>
    <scope>NUCLEOTIDE SEQUENCE [LARGE SCALE GENOMIC DNA]</scope>
    <source>
        <strain evidence="5">ZL_2023a</strain>
    </source>
</reference>
<feature type="domain" description="Fibronectin type-III" evidence="4">
    <location>
        <begin position="259"/>
        <end position="378"/>
    </location>
</feature>
<dbReference type="EMBL" id="JARKIK010000049">
    <property type="protein sequence ID" value="KAK8735035.1"/>
    <property type="molecule type" value="Genomic_DNA"/>
</dbReference>
<dbReference type="PROSITE" id="PS50835">
    <property type="entry name" value="IG_LIKE"/>
    <property type="match status" value="1"/>
</dbReference>
<comment type="caution">
    <text evidence="5">The sequence shown here is derived from an EMBL/GenBank/DDBJ whole genome shotgun (WGS) entry which is preliminary data.</text>
</comment>
<dbReference type="InterPro" id="IPR003961">
    <property type="entry name" value="FN3_dom"/>
</dbReference>
<evidence type="ECO:0000313" key="6">
    <source>
        <dbReference type="Proteomes" id="UP001445076"/>
    </source>
</evidence>
<dbReference type="InterPro" id="IPR003598">
    <property type="entry name" value="Ig_sub2"/>
</dbReference>
<proteinExistence type="predicted"/>
<organism evidence="5 6">
    <name type="scientific">Cherax quadricarinatus</name>
    <name type="common">Australian red claw crayfish</name>
    <dbReference type="NCBI Taxonomy" id="27406"/>
    <lineage>
        <taxon>Eukaryota</taxon>
        <taxon>Metazoa</taxon>
        <taxon>Ecdysozoa</taxon>
        <taxon>Arthropoda</taxon>
        <taxon>Crustacea</taxon>
        <taxon>Multicrustacea</taxon>
        <taxon>Malacostraca</taxon>
        <taxon>Eumalacostraca</taxon>
        <taxon>Eucarida</taxon>
        <taxon>Decapoda</taxon>
        <taxon>Pleocyemata</taxon>
        <taxon>Astacidea</taxon>
        <taxon>Parastacoidea</taxon>
        <taxon>Parastacidae</taxon>
        <taxon>Cherax</taxon>
    </lineage>
</organism>
<dbReference type="InterPro" id="IPR013783">
    <property type="entry name" value="Ig-like_fold"/>
</dbReference>
<dbReference type="InterPro" id="IPR036179">
    <property type="entry name" value="Ig-like_dom_sf"/>
</dbReference>
<keyword evidence="2" id="KW-0732">Signal</keyword>
<dbReference type="InterPro" id="IPR050964">
    <property type="entry name" value="Striated_Muscle_Regulatory"/>
</dbReference>
<feature type="signal peptide" evidence="2">
    <location>
        <begin position="1"/>
        <end position="26"/>
    </location>
</feature>
<dbReference type="PROSITE" id="PS50853">
    <property type="entry name" value="FN3"/>
    <property type="match status" value="3"/>
</dbReference>
<dbReference type="CDD" id="cd00063">
    <property type="entry name" value="FN3"/>
    <property type="match status" value="3"/>
</dbReference>
<protein>
    <recommendedName>
        <fullName evidence="7">Ig-like and fibronectin type-III domain-containing protein C25G4.10</fullName>
    </recommendedName>
</protein>
<name>A0AAW0WVT7_CHEQU</name>
<gene>
    <name evidence="5" type="ORF">OTU49_005792</name>
</gene>
<evidence type="ECO:0000313" key="5">
    <source>
        <dbReference type="EMBL" id="KAK8735035.1"/>
    </source>
</evidence>
<dbReference type="PANTHER" id="PTHR13817">
    <property type="entry name" value="TITIN"/>
    <property type="match status" value="1"/>
</dbReference>
<dbReference type="InterPro" id="IPR003599">
    <property type="entry name" value="Ig_sub"/>
</dbReference>
<evidence type="ECO:0000256" key="2">
    <source>
        <dbReference type="SAM" id="SignalP"/>
    </source>
</evidence>
<feature type="domain" description="Fibronectin type-III" evidence="4">
    <location>
        <begin position="715"/>
        <end position="766"/>
    </location>
</feature>
<dbReference type="SMART" id="SM00409">
    <property type="entry name" value="IG"/>
    <property type="match status" value="1"/>
</dbReference>
<dbReference type="SMART" id="SM00408">
    <property type="entry name" value="IGc2"/>
    <property type="match status" value="1"/>
</dbReference>
<keyword evidence="6" id="KW-1185">Reference proteome</keyword>
<dbReference type="SUPFAM" id="SSF48726">
    <property type="entry name" value="Immunoglobulin"/>
    <property type="match status" value="1"/>
</dbReference>
<evidence type="ECO:0000259" key="4">
    <source>
        <dbReference type="PROSITE" id="PS50853"/>
    </source>
</evidence>
<dbReference type="AlphaFoldDB" id="A0AAW0WVT7"/>
<dbReference type="InterPro" id="IPR002602">
    <property type="entry name" value="DB"/>
</dbReference>
<feature type="chain" id="PRO_5043945748" description="Ig-like and fibronectin type-III domain-containing protein C25G4.10" evidence="2">
    <location>
        <begin position="27"/>
        <end position="766"/>
    </location>
</feature>